<feature type="compositionally biased region" description="Basic residues" evidence="2">
    <location>
        <begin position="81"/>
        <end position="90"/>
    </location>
</feature>
<dbReference type="InterPro" id="IPR031439">
    <property type="entry name" value="PRR20"/>
</dbReference>
<sequence length="90" mass="9921">MAEGPLLSQLPSETSHQDSDEGPREQSDPCVEHKDPVEVDESDGPAKPIAYVRPRRCEPTAPAEAAEDHADRRNHQERRGGGRGRGRGQR</sequence>
<evidence type="ECO:0000313" key="4">
    <source>
        <dbReference type="Proteomes" id="UP000234681"/>
    </source>
</evidence>
<organism evidence="3 4">
    <name type="scientific">Rattus norvegicus</name>
    <name type="common">Rat</name>
    <dbReference type="NCBI Taxonomy" id="10116"/>
    <lineage>
        <taxon>Eukaryota</taxon>
        <taxon>Metazoa</taxon>
        <taxon>Chordata</taxon>
        <taxon>Craniata</taxon>
        <taxon>Vertebrata</taxon>
        <taxon>Euteleostomi</taxon>
        <taxon>Mammalia</taxon>
        <taxon>Eutheria</taxon>
        <taxon>Euarchontoglires</taxon>
        <taxon>Glires</taxon>
        <taxon>Rodentia</taxon>
        <taxon>Myomorpha</taxon>
        <taxon>Muroidea</taxon>
        <taxon>Muridae</taxon>
        <taxon>Murinae</taxon>
        <taxon>Rattus</taxon>
    </lineage>
</organism>
<comment type="similarity">
    <text evidence="1">Belongs to the PRR20 family.</text>
</comment>
<accession>A6IB58</accession>
<feature type="region of interest" description="Disordered" evidence="2">
    <location>
        <begin position="1"/>
        <end position="90"/>
    </location>
</feature>
<dbReference type="AlphaFoldDB" id="A6IB58"/>
<gene>
    <name evidence="3" type="ORF">rCG_56394</name>
</gene>
<dbReference type="Proteomes" id="UP000234681">
    <property type="component" value="Chromosome 4"/>
</dbReference>
<evidence type="ECO:0000256" key="1">
    <source>
        <dbReference type="ARBA" id="ARBA00005946"/>
    </source>
</evidence>
<feature type="compositionally biased region" description="Basic and acidic residues" evidence="2">
    <location>
        <begin position="15"/>
        <end position="37"/>
    </location>
</feature>
<reference evidence="4" key="1">
    <citation type="submission" date="2005-09" db="EMBL/GenBank/DDBJ databases">
        <authorList>
            <person name="Mural R.J."/>
            <person name="Li P.W."/>
            <person name="Adams M.D."/>
            <person name="Amanatides P.G."/>
            <person name="Baden-Tillson H."/>
            <person name="Barnstead M."/>
            <person name="Chin S.H."/>
            <person name="Dew I."/>
            <person name="Evans C.A."/>
            <person name="Ferriera S."/>
            <person name="Flanigan M."/>
            <person name="Fosler C."/>
            <person name="Glodek A."/>
            <person name="Gu Z."/>
            <person name="Holt R.A."/>
            <person name="Jennings D."/>
            <person name="Kraft C.L."/>
            <person name="Lu F."/>
            <person name="Nguyen T."/>
            <person name="Nusskern D.R."/>
            <person name="Pfannkoch C.M."/>
            <person name="Sitter C."/>
            <person name="Sutton G.G."/>
            <person name="Venter J.C."/>
            <person name="Wang Z."/>
            <person name="Woodage T."/>
            <person name="Zheng X.H."/>
            <person name="Zhong F."/>
        </authorList>
    </citation>
    <scope>NUCLEOTIDE SEQUENCE [LARGE SCALE GENOMIC DNA]</scope>
    <source>
        <strain>BN</strain>
        <strain evidence="4">Sprague-Dawley</strain>
    </source>
</reference>
<evidence type="ECO:0000256" key="2">
    <source>
        <dbReference type="SAM" id="MobiDB-lite"/>
    </source>
</evidence>
<dbReference type="Pfam" id="PF15708">
    <property type="entry name" value="PRR20"/>
    <property type="match status" value="1"/>
</dbReference>
<dbReference type="PANTHER" id="PTHR38819">
    <property type="entry name" value="PROLINE-RICH PROTEIN 20A-RELATED"/>
    <property type="match status" value="1"/>
</dbReference>
<feature type="compositionally biased region" description="Basic and acidic residues" evidence="2">
    <location>
        <begin position="66"/>
        <end position="80"/>
    </location>
</feature>
<dbReference type="PANTHER" id="PTHR38819:SF1">
    <property type="entry name" value="PROLINE-RICH PROTEIN 20G"/>
    <property type="match status" value="1"/>
</dbReference>
<name>A6IB58_RAT</name>
<proteinExistence type="inferred from homology"/>
<evidence type="ECO:0000313" key="3">
    <source>
        <dbReference type="EMBL" id="EDL91326.1"/>
    </source>
</evidence>
<dbReference type="EMBL" id="CH473957">
    <property type="protein sequence ID" value="EDL91326.1"/>
    <property type="molecule type" value="Genomic_DNA"/>
</dbReference>
<protein>
    <submittedName>
        <fullName evidence="3">RCG56394</fullName>
    </submittedName>
</protein>